<dbReference type="GO" id="GO:0034446">
    <property type="term" value="P:substrate adhesion-dependent cell spreading"/>
    <property type="evidence" value="ECO:0007669"/>
    <property type="project" value="TreeGrafter"/>
</dbReference>
<keyword evidence="5" id="KW-0677">Repeat</keyword>
<sequence length="1084" mass="119155">MDRKLETSTDHGAAVSVGVEVAAEGDDHPCLQHVSGPRLRQPEGTKTSMNYKSQEETDRGREEDGSGFRFRHGDDPFVCDLLKMADSQRSEIRSHLRHSSFVHGMQLVSMEVDVEPHFFPSQQDGARRVQVKNSLFTENVDVLDLQSPGRHQLLQPRKLNLQDVLCGFCHRFLLGHSVGSTVGGGDADGKQSARLLDHLQHLQLRLELQAVSALALHQGGSGSLHPLQPAPQGGQQVGGGGGSSVLHRVVDSSSGAVHLHVDPNPTALMEQKTVSTPDQHFTKMPRQRSVNVLLCVRQLVEIMHEKAYRRRALNEDPSHQVEIDPLLTQMDKLKPAKIIKKKRGGRGGAAAPLSPNKPSASVRSLEIDDRAAESDCGEMNHAAGLRAADEPSTAVHPSFFSFFSSSSSSSSSSFAGLLLSLRDGTQRPGSCCFLRALRYYRLIGSLLILFGLSLRGDMLVLFLISLAMLSDADVSVGAFRAGVAPRCESRACNPRMGNLALGRRVLTQSVCGYNGTELYCSYADPNANLACSSPKCSKCNAALPFLSHLAGAMSDSSFRHPNTWWQSAEGVESETVQLDLETEFYFTHLILVFRSPRPAAMTLERSQDFGRTWRMLQYYASNCSATFGLEEGKAGGGRDGAGCTSKYSGAYPCSRGEVIYRTLPKWQSLDPFGLEGQQQLRVTNIRIRLLKNQPCPCQVKAPASTRKPLPVQHFAIYDLIVKGSCFCNGHAEQCVPAPKYQPTRDRTNHVVHGKCVCRHNTAGDHCERCAPLHNDRPWQPADGLTGAPHECRKCKCNGHAQSCRFDWTAWSDSGQRSGGVCNCLHNTEGRQCEKCKAGFFRDPQRPHTAPDSCKPCSCHPMGSMPFHVTDGSLCDPSNGNCICKPGVGGAQCDRCMVGYWGFHEYGCRPCDCAGDCDPFTGDCMYGSDLEIYSLDGNSSEPVRIFSPHELFSALHYSEKCECKEQTLTNSKLFCTMNYAYVLKVKVLSAHDKGSHAEVEAEVQKVLSHNTKLKIQRGQVTLYPESWTTRGCTCPILNPGVEYLVAGHLDRKQGRLLVNMKSFVKPWKASLGRKVLTLLKKDCNW</sequence>
<dbReference type="InterPro" id="IPR008211">
    <property type="entry name" value="Laminin_N"/>
</dbReference>
<evidence type="ECO:0000256" key="1">
    <source>
        <dbReference type="ARBA" id="ARBA00004498"/>
    </source>
</evidence>
<evidence type="ECO:0000256" key="11">
    <source>
        <dbReference type="PROSITE-ProRule" id="PRU00460"/>
    </source>
</evidence>
<evidence type="ECO:0000259" key="14">
    <source>
        <dbReference type="PROSITE" id="PS50189"/>
    </source>
</evidence>
<dbReference type="GO" id="GO:0009887">
    <property type="term" value="P:animal organ morphogenesis"/>
    <property type="evidence" value="ECO:0007669"/>
    <property type="project" value="TreeGrafter"/>
</dbReference>
<keyword evidence="7" id="KW-0325">Glycoprotein</keyword>
<keyword evidence="6 11" id="KW-1015">Disulfide bond</keyword>
<dbReference type="Gene3D" id="2.40.50.120">
    <property type="match status" value="1"/>
</dbReference>
<feature type="region of interest" description="Disordered" evidence="12">
    <location>
        <begin position="340"/>
        <end position="362"/>
    </location>
</feature>
<feature type="disulfide bond" evidence="11">
    <location>
        <begin position="823"/>
        <end position="832"/>
    </location>
</feature>
<feature type="domain" description="Laminin N-terminal" evidence="15">
    <location>
        <begin position="488"/>
        <end position="724"/>
    </location>
</feature>
<feature type="region of interest" description="Disordered" evidence="12">
    <location>
        <begin position="222"/>
        <end position="245"/>
    </location>
</feature>
<evidence type="ECO:0000256" key="9">
    <source>
        <dbReference type="ARBA" id="ARBA00065673"/>
    </source>
</evidence>
<dbReference type="Pfam" id="PF00055">
    <property type="entry name" value="Laminin_N"/>
    <property type="match status" value="1"/>
</dbReference>
<feature type="domain" description="Laminin EGF-like" evidence="13">
    <location>
        <begin position="794"/>
        <end position="855"/>
    </location>
</feature>
<evidence type="ECO:0000313" key="16">
    <source>
        <dbReference type="EMBL" id="PWA30221.1"/>
    </source>
</evidence>
<dbReference type="SUPFAM" id="SSF50242">
    <property type="entry name" value="TIMP-like"/>
    <property type="match status" value="1"/>
</dbReference>
<evidence type="ECO:0000259" key="15">
    <source>
        <dbReference type="PROSITE" id="PS51117"/>
    </source>
</evidence>
<dbReference type="Pfam" id="PF01759">
    <property type="entry name" value="NTR"/>
    <property type="match status" value="1"/>
</dbReference>
<dbReference type="InterPro" id="IPR008993">
    <property type="entry name" value="TIMP-like_OB-fold"/>
</dbReference>
<feature type="region of interest" description="Disordered" evidence="12">
    <location>
        <begin position="1"/>
        <end position="69"/>
    </location>
</feature>
<comment type="caution">
    <text evidence="11">Lacks conserved residue(s) required for the propagation of feature annotation.</text>
</comment>
<feature type="disulfide bond" evidence="11">
    <location>
        <begin position="883"/>
        <end position="892"/>
    </location>
</feature>
<feature type="compositionally biased region" description="Basic and acidic residues" evidence="12">
    <location>
        <begin position="53"/>
        <end position="69"/>
    </location>
</feature>
<comment type="subcellular location">
    <subcellularLocation>
        <location evidence="1">Secreted</location>
        <location evidence="1">Extracellular space</location>
        <location evidence="1">Extracellular matrix</location>
    </subcellularLocation>
</comment>
<evidence type="ECO:0000256" key="8">
    <source>
        <dbReference type="ARBA" id="ARBA00023292"/>
    </source>
</evidence>
<accession>A0A315W337</accession>
<evidence type="ECO:0000256" key="10">
    <source>
        <dbReference type="ARBA" id="ARBA00068275"/>
    </source>
</evidence>
<dbReference type="GO" id="GO:0016477">
    <property type="term" value="P:cell migration"/>
    <property type="evidence" value="ECO:0007669"/>
    <property type="project" value="TreeGrafter"/>
</dbReference>
<dbReference type="GO" id="GO:0070831">
    <property type="term" value="P:basement membrane assembly"/>
    <property type="evidence" value="ECO:0007669"/>
    <property type="project" value="TreeGrafter"/>
</dbReference>
<dbReference type="PRINTS" id="PR00011">
    <property type="entry name" value="EGFLAMININ"/>
</dbReference>
<comment type="subunit">
    <text evidence="9">May form a homodimer.</text>
</comment>
<dbReference type="GO" id="GO:0005886">
    <property type="term" value="C:plasma membrane"/>
    <property type="evidence" value="ECO:0007669"/>
    <property type="project" value="UniProtKB-ARBA"/>
</dbReference>
<dbReference type="FunFam" id="2.10.25.10:FF:000333">
    <property type="entry name" value="netrin-4 isoform X2"/>
    <property type="match status" value="1"/>
</dbReference>
<reference evidence="16 17" key="1">
    <citation type="journal article" date="2018" name="G3 (Bethesda)">
        <title>A High-Quality Reference Genome for the Invasive Mosquitofish Gambusia affinis Using a Chicago Library.</title>
        <authorList>
            <person name="Hoffberg S.L."/>
            <person name="Troendle N.J."/>
            <person name="Glenn T.C."/>
            <person name="Mahmud O."/>
            <person name="Louha S."/>
            <person name="Chalopin D."/>
            <person name="Bennetzen J.L."/>
            <person name="Mauricio R."/>
        </authorList>
    </citation>
    <scope>NUCLEOTIDE SEQUENCE [LARGE SCALE GENOMIC DNA]</scope>
    <source>
        <strain evidence="16">NE01/NJP1002.9</strain>
        <tissue evidence="16">Muscle</tissue>
    </source>
</reference>
<gene>
    <name evidence="16" type="ORF">CCH79_00014920</name>
</gene>
<evidence type="ECO:0000256" key="7">
    <source>
        <dbReference type="ARBA" id="ARBA00023180"/>
    </source>
</evidence>
<dbReference type="FunFam" id="2.10.25.10:FF:000200">
    <property type="entry name" value="netrin-4 isoform X1"/>
    <property type="match status" value="1"/>
</dbReference>
<dbReference type="SMART" id="SM00180">
    <property type="entry name" value="EGF_Lam"/>
    <property type="match status" value="3"/>
</dbReference>
<dbReference type="Proteomes" id="UP000250572">
    <property type="component" value="Unassembled WGS sequence"/>
</dbReference>
<dbReference type="InterPro" id="IPR050440">
    <property type="entry name" value="Laminin/Netrin_ECM"/>
</dbReference>
<keyword evidence="2" id="KW-0964">Secreted</keyword>
<evidence type="ECO:0000256" key="4">
    <source>
        <dbReference type="ARBA" id="ARBA00022729"/>
    </source>
</evidence>
<dbReference type="Gene3D" id="2.60.120.260">
    <property type="entry name" value="Galactose-binding domain-like"/>
    <property type="match status" value="1"/>
</dbReference>
<feature type="domain" description="Laminin EGF-like" evidence="13">
    <location>
        <begin position="856"/>
        <end position="909"/>
    </location>
</feature>
<dbReference type="EMBL" id="NHOQ01000443">
    <property type="protein sequence ID" value="PWA30221.1"/>
    <property type="molecule type" value="Genomic_DNA"/>
</dbReference>
<dbReference type="FunFam" id="2.40.50.120:FF:000002">
    <property type="entry name" value="netrin-4 isoform X1"/>
    <property type="match status" value="1"/>
</dbReference>
<dbReference type="STRING" id="33528.ENSGAFP00000023985"/>
<dbReference type="GO" id="GO:0043256">
    <property type="term" value="C:laminin complex"/>
    <property type="evidence" value="ECO:0007669"/>
    <property type="project" value="TreeGrafter"/>
</dbReference>
<dbReference type="SMART" id="SM00136">
    <property type="entry name" value="LamNT"/>
    <property type="match status" value="1"/>
</dbReference>
<keyword evidence="4" id="KW-0732">Signal</keyword>
<name>A0A315W337_GAMAF</name>
<feature type="compositionally biased region" description="Low complexity" evidence="12">
    <location>
        <begin position="12"/>
        <end position="22"/>
    </location>
</feature>
<dbReference type="CDD" id="cd00055">
    <property type="entry name" value="EGF_Lam"/>
    <property type="match status" value="3"/>
</dbReference>
<dbReference type="GO" id="GO:0009888">
    <property type="term" value="P:tissue development"/>
    <property type="evidence" value="ECO:0007669"/>
    <property type="project" value="TreeGrafter"/>
</dbReference>
<keyword evidence="3" id="KW-0272">Extracellular matrix</keyword>
<dbReference type="PROSITE" id="PS01248">
    <property type="entry name" value="EGF_LAM_1"/>
    <property type="match status" value="1"/>
</dbReference>
<evidence type="ECO:0000256" key="12">
    <source>
        <dbReference type="SAM" id="MobiDB-lite"/>
    </source>
</evidence>
<protein>
    <recommendedName>
        <fullName evidence="10">Netrin-4</fullName>
    </recommendedName>
</protein>
<evidence type="ECO:0000256" key="6">
    <source>
        <dbReference type="ARBA" id="ARBA00023157"/>
    </source>
</evidence>
<dbReference type="Gene3D" id="2.170.300.10">
    <property type="entry name" value="Tie2 ligand-binding domain superfamily"/>
    <property type="match status" value="1"/>
</dbReference>
<evidence type="ECO:0000256" key="2">
    <source>
        <dbReference type="ARBA" id="ARBA00022525"/>
    </source>
</evidence>
<feature type="domain" description="NTR" evidence="14">
    <location>
        <begin position="960"/>
        <end position="1082"/>
    </location>
</feature>
<dbReference type="PANTHER" id="PTHR10574">
    <property type="entry name" value="NETRIN/LAMININ-RELATED"/>
    <property type="match status" value="1"/>
</dbReference>
<dbReference type="PROSITE" id="PS50189">
    <property type="entry name" value="NTR"/>
    <property type="match status" value="1"/>
</dbReference>
<dbReference type="AlphaFoldDB" id="A0A315W337"/>
<dbReference type="PROSITE" id="PS51117">
    <property type="entry name" value="LAMININ_NTER"/>
    <property type="match status" value="1"/>
</dbReference>
<dbReference type="PANTHER" id="PTHR10574:SF419">
    <property type="entry name" value="LAMININ SUBUNIT ALPHA-3-RELATED"/>
    <property type="match status" value="1"/>
</dbReference>
<dbReference type="FunFam" id="2.170.300.10:FF:000001">
    <property type="entry name" value="Laminin subunit beta-1"/>
    <property type="match status" value="1"/>
</dbReference>
<dbReference type="SUPFAM" id="SSF57196">
    <property type="entry name" value="EGF/Laminin"/>
    <property type="match status" value="3"/>
</dbReference>
<organism evidence="16 17">
    <name type="scientific">Gambusia affinis</name>
    <name type="common">Western mosquitofish</name>
    <name type="synonym">Heterandria affinis</name>
    <dbReference type="NCBI Taxonomy" id="33528"/>
    <lineage>
        <taxon>Eukaryota</taxon>
        <taxon>Metazoa</taxon>
        <taxon>Chordata</taxon>
        <taxon>Craniata</taxon>
        <taxon>Vertebrata</taxon>
        <taxon>Euteleostomi</taxon>
        <taxon>Actinopterygii</taxon>
        <taxon>Neopterygii</taxon>
        <taxon>Teleostei</taxon>
        <taxon>Neoteleostei</taxon>
        <taxon>Acanthomorphata</taxon>
        <taxon>Ovalentaria</taxon>
        <taxon>Atherinomorphae</taxon>
        <taxon>Cyprinodontiformes</taxon>
        <taxon>Poeciliidae</taxon>
        <taxon>Poeciliinae</taxon>
        <taxon>Gambusia</taxon>
    </lineage>
</organism>
<dbReference type="InterPro" id="IPR001134">
    <property type="entry name" value="Netrin_domain"/>
</dbReference>
<dbReference type="SMART" id="SM00643">
    <property type="entry name" value="C345C"/>
    <property type="match status" value="1"/>
</dbReference>
<keyword evidence="17" id="KW-1185">Reference proteome</keyword>
<proteinExistence type="predicted"/>
<evidence type="ECO:0000313" key="17">
    <source>
        <dbReference type="Proteomes" id="UP000250572"/>
    </source>
</evidence>
<comment type="caution">
    <text evidence="16">The sequence shown here is derived from an EMBL/GenBank/DDBJ whole genome shotgun (WGS) entry which is preliminary data.</text>
</comment>
<keyword evidence="8 11" id="KW-0424">Laminin EGF-like domain</keyword>
<dbReference type="FunFam" id="2.60.120.260:FF:000048">
    <property type="entry name" value="netrin-4 isoform X1"/>
    <property type="match status" value="1"/>
</dbReference>
<dbReference type="InterPro" id="IPR002049">
    <property type="entry name" value="LE_dom"/>
</dbReference>
<dbReference type="Gene3D" id="2.10.25.10">
    <property type="entry name" value="Laminin"/>
    <property type="match status" value="1"/>
</dbReference>
<dbReference type="InterPro" id="IPR018933">
    <property type="entry name" value="Netrin_module_non-TIMP"/>
</dbReference>
<evidence type="ECO:0000256" key="3">
    <source>
        <dbReference type="ARBA" id="ARBA00022530"/>
    </source>
</evidence>
<evidence type="ECO:0000259" key="13">
    <source>
        <dbReference type="PROSITE" id="PS50027"/>
    </source>
</evidence>
<evidence type="ECO:0000256" key="5">
    <source>
        <dbReference type="ARBA" id="ARBA00022737"/>
    </source>
</evidence>
<dbReference type="GO" id="GO:0007411">
    <property type="term" value="P:axon guidance"/>
    <property type="evidence" value="ECO:0007669"/>
    <property type="project" value="TreeGrafter"/>
</dbReference>
<dbReference type="PROSITE" id="PS50027">
    <property type="entry name" value="EGF_LAM_2"/>
    <property type="match status" value="2"/>
</dbReference>
<dbReference type="Pfam" id="PF00053">
    <property type="entry name" value="EGF_laminin"/>
    <property type="match status" value="3"/>
</dbReference>